<dbReference type="PANTHER" id="PTHR43053">
    <property type="entry name" value="GLYCOSIDASE FAMILY 31"/>
    <property type="match status" value="1"/>
</dbReference>
<evidence type="ECO:0000256" key="2">
    <source>
        <dbReference type="ARBA" id="ARBA00012755"/>
    </source>
</evidence>
<feature type="signal peptide" evidence="6">
    <location>
        <begin position="1"/>
        <end position="21"/>
    </location>
</feature>
<reference evidence="10" key="1">
    <citation type="submission" date="2016-03" db="EMBL/GenBank/DDBJ databases">
        <title>Draft genome sequence of Paenibacillus glacialis DSM 22343.</title>
        <authorList>
            <person name="Shin S.-K."/>
            <person name="Yi H."/>
        </authorList>
    </citation>
    <scope>NUCLEOTIDE SEQUENCE [LARGE SCALE GENOMIC DNA]</scope>
    <source>
        <strain evidence="10">CCUG 60099</strain>
    </source>
</reference>
<dbReference type="Gene3D" id="2.60.40.1180">
    <property type="entry name" value="Golgi alpha-mannosidase II"/>
    <property type="match status" value="1"/>
</dbReference>
<name>A0ABX2XM11_9FLAO</name>
<dbReference type="Proteomes" id="UP000093343">
    <property type="component" value="Unassembled WGS sequence"/>
</dbReference>
<sequence>MKKMKQFLLLLLTITYSAIQAQESSLIKIETQNSALVLKVGKNKKLYQTYLGTKLNNSSEYEAVSKENTKNFVVNDGNPLIDLRHSAYPTFGTDNLFEPAIRITHNDGNPSLELEYQNHTIQKITDNTAEIIIKLKDPQYPVFINLHYKTFYKENVIESWTEIQHNEKKAVMLYNYASSALHLDADQYWLTQFYSDVVEEVRMEESQLTRGIKVIDSKLGVRTNMFASPSFFLSLNSKSGENTGEVIAGTIAWSGNFKYTFDIDNNNELRIISGINEFASEYNLEPGKTFKTPVFIYTFSNQGKGQASRNLHAWARKYGLKDGEKPRLTLLNNWETTFFDFDEKKLANMFTDAKTLGVDMFLLDDGWFGNKYPRSGSTSGLGDWQATKSKLPNGIGFLMEKALETNVKFGIWIEPEMINEKTELYEKHPDWVLSLPNREKNIYRTQLVLDLCNPQVQDFVFKVVDDIMQTKSGVAFFKWDCNRMMTSAYSTYLKNQQSHLFIEYTKGLYKVLDRIKSKYPNLPMMLCAGGGGRVDYGMLNYFTEFWASDNTDPFDRVFIQWGYSNFYPALATCNHVTSMGNQSIKFKTDVAMMGKLGFDIHVGGLKPNELQFCQEAVANYKRLSPVIWQGDLYRLISPYEESRAVLMYVNQDKTKSVVFSYTLHPLTDPNYSLVRLEGLDPLMKYEVKEINLMPEAKNTFEASGNVFSGDFLMKVGLKISSAREESSVVLEVTAAGLKN</sequence>
<evidence type="ECO:0000256" key="1">
    <source>
        <dbReference type="ARBA" id="ARBA00001255"/>
    </source>
</evidence>
<evidence type="ECO:0000259" key="7">
    <source>
        <dbReference type="Pfam" id="PF16874"/>
    </source>
</evidence>
<dbReference type="InterPro" id="IPR050985">
    <property type="entry name" value="Alpha-glycosidase_related"/>
</dbReference>
<evidence type="ECO:0000313" key="10">
    <source>
        <dbReference type="Proteomes" id="UP000093343"/>
    </source>
</evidence>
<dbReference type="InterPro" id="IPR031705">
    <property type="entry name" value="Glyco_hydro_36_C"/>
</dbReference>
<dbReference type="Pfam" id="PF02065">
    <property type="entry name" value="Melibiase"/>
    <property type="match status" value="1"/>
</dbReference>
<dbReference type="CDD" id="cd14791">
    <property type="entry name" value="GH36"/>
    <property type="match status" value="1"/>
</dbReference>
<dbReference type="Gene3D" id="2.70.98.60">
    <property type="entry name" value="alpha-galactosidase from lactobacil brevis"/>
    <property type="match status" value="1"/>
</dbReference>
<dbReference type="Gene3D" id="3.20.20.70">
    <property type="entry name" value="Aldolase class I"/>
    <property type="match status" value="1"/>
</dbReference>
<dbReference type="EC" id="3.2.1.22" evidence="2 5"/>
<dbReference type="InterPro" id="IPR013785">
    <property type="entry name" value="Aldolase_TIM"/>
</dbReference>
<evidence type="ECO:0000313" key="9">
    <source>
        <dbReference type="EMBL" id="OCB76693.1"/>
    </source>
</evidence>
<dbReference type="EMBL" id="LVEN01000008">
    <property type="protein sequence ID" value="OCB76693.1"/>
    <property type="molecule type" value="Genomic_DNA"/>
</dbReference>
<comment type="similarity">
    <text evidence="5">Belongs to the glycosyl hydrolase.</text>
</comment>
<dbReference type="PROSITE" id="PS00512">
    <property type="entry name" value="ALPHA_GALACTOSIDASE"/>
    <property type="match status" value="1"/>
</dbReference>
<keyword evidence="3 5" id="KW-0378">Hydrolase</keyword>
<dbReference type="PRINTS" id="PR00743">
    <property type="entry name" value="GLHYDRLASE36"/>
</dbReference>
<evidence type="ECO:0000256" key="6">
    <source>
        <dbReference type="SAM" id="SignalP"/>
    </source>
</evidence>
<dbReference type="Pfam" id="PF16874">
    <property type="entry name" value="Glyco_hydro_36C"/>
    <property type="match status" value="1"/>
</dbReference>
<dbReference type="InterPro" id="IPR038417">
    <property type="entry name" value="Alpga-gal_N_sf"/>
</dbReference>
<dbReference type="InterPro" id="IPR002252">
    <property type="entry name" value="Glyco_hydro_36"/>
</dbReference>
<dbReference type="SUPFAM" id="SSF51445">
    <property type="entry name" value="(Trans)glycosidases"/>
    <property type="match status" value="1"/>
</dbReference>
<feature type="domain" description="Glycosyl hydrolase family 36 N-terminal" evidence="8">
    <location>
        <begin position="45"/>
        <end position="285"/>
    </location>
</feature>
<accession>A0ABX2XM11</accession>
<dbReference type="InterPro" id="IPR031704">
    <property type="entry name" value="Glyco_hydro_36_N"/>
</dbReference>
<feature type="domain" description="Glycosyl hydrolase family 36 C-terminal" evidence="7">
    <location>
        <begin position="644"/>
        <end position="729"/>
    </location>
</feature>
<evidence type="ECO:0000259" key="8">
    <source>
        <dbReference type="Pfam" id="PF16875"/>
    </source>
</evidence>
<feature type="chain" id="PRO_5046639988" description="Alpha-galactosidase" evidence="6">
    <location>
        <begin position="22"/>
        <end position="739"/>
    </location>
</feature>
<evidence type="ECO:0000256" key="3">
    <source>
        <dbReference type="ARBA" id="ARBA00022801"/>
    </source>
</evidence>
<organism evidence="9 10">
    <name type="scientific">Flavobacterium piscis</name>
    <dbReference type="NCBI Taxonomy" id="1114874"/>
    <lineage>
        <taxon>Bacteria</taxon>
        <taxon>Pseudomonadati</taxon>
        <taxon>Bacteroidota</taxon>
        <taxon>Flavobacteriia</taxon>
        <taxon>Flavobacteriales</taxon>
        <taxon>Flavobacteriaceae</taxon>
        <taxon>Flavobacterium</taxon>
    </lineage>
</organism>
<proteinExistence type="inferred from homology"/>
<evidence type="ECO:0000256" key="5">
    <source>
        <dbReference type="PIRNR" id="PIRNR005536"/>
    </source>
</evidence>
<keyword evidence="4 5" id="KW-0326">Glycosidase</keyword>
<dbReference type="Pfam" id="PF16875">
    <property type="entry name" value="Glyco_hydro_36N"/>
    <property type="match status" value="1"/>
</dbReference>
<dbReference type="InterPro" id="IPR000111">
    <property type="entry name" value="Glyco_hydro_27/36_CS"/>
</dbReference>
<comment type="catalytic activity">
    <reaction evidence="1 5">
        <text>Hydrolysis of terminal, non-reducing alpha-D-galactose residues in alpha-D-galactosides, including galactose oligosaccharides, galactomannans and galactolipids.</text>
        <dbReference type="EC" id="3.2.1.22"/>
    </reaction>
</comment>
<keyword evidence="10" id="KW-1185">Reference proteome</keyword>
<dbReference type="PIRSF" id="PIRSF005536">
    <property type="entry name" value="Agal"/>
    <property type="match status" value="1"/>
</dbReference>
<gene>
    <name evidence="9" type="ORF">FLP_05000</name>
</gene>
<dbReference type="PANTHER" id="PTHR43053:SF3">
    <property type="entry name" value="ALPHA-GALACTOSIDASE C-RELATED"/>
    <property type="match status" value="1"/>
</dbReference>
<comment type="caution">
    <text evidence="9">The sequence shown here is derived from an EMBL/GenBank/DDBJ whole genome shotgun (WGS) entry which is preliminary data.</text>
</comment>
<evidence type="ECO:0000256" key="4">
    <source>
        <dbReference type="ARBA" id="ARBA00023295"/>
    </source>
</evidence>
<dbReference type="InterPro" id="IPR013780">
    <property type="entry name" value="Glyco_hydro_b"/>
</dbReference>
<dbReference type="InterPro" id="IPR017853">
    <property type="entry name" value="GH"/>
</dbReference>
<protein>
    <recommendedName>
        <fullName evidence="2 5">Alpha-galactosidase</fullName>
        <ecNumber evidence="2 5">3.2.1.22</ecNumber>
    </recommendedName>
</protein>
<keyword evidence="6" id="KW-0732">Signal</keyword>